<dbReference type="Gene3D" id="3.40.50.300">
    <property type="entry name" value="P-loop containing nucleotide triphosphate hydrolases"/>
    <property type="match status" value="1"/>
</dbReference>
<keyword evidence="2" id="KW-1185">Reference proteome</keyword>
<dbReference type="Pfam" id="PF21448">
    <property type="entry name" value="DNMK"/>
    <property type="match status" value="1"/>
</dbReference>
<dbReference type="InterPro" id="IPR027417">
    <property type="entry name" value="P-loop_NTPase"/>
</dbReference>
<evidence type="ECO:0008006" key="3">
    <source>
        <dbReference type="Google" id="ProtNLM"/>
    </source>
</evidence>
<reference evidence="1 2" key="1">
    <citation type="submission" date="2020-11" db="EMBL/GenBank/DDBJ databases">
        <title>Complete genome sequence for Salinimonas sp. strain G2-b.</title>
        <authorList>
            <person name="Park S.-J."/>
        </authorList>
    </citation>
    <scope>NUCLEOTIDE SEQUENCE [LARGE SCALE GENOMIC DNA]</scope>
    <source>
        <strain evidence="1 2">G2-b</strain>
    </source>
</reference>
<dbReference type="KEGG" id="smaa:IT774_07505"/>
<dbReference type="RefSeq" id="WP_195812012.1">
    <property type="nucleotide sequence ID" value="NZ_CP064795.1"/>
</dbReference>
<gene>
    <name evidence="1" type="ORF">IT774_07505</name>
</gene>
<proteinExistence type="predicted"/>
<dbReference type="AlphaFoldDB" id="A0A7S9E0S8"/>
<accession>A0A7S9E0S8</accession>
<evidence type="ECO:0000313" key="2">
    <source>
        <dbReference type="Proteomes" id="UP000595095"/>
    </source>
</evidence>
<organism evidence="1 2">
    <name type="scientific">Salinimonas marina</name>
    <dbReference type="NCBI Taxonomy" id="2785918"/>
    <lineage>
        <taxon>Bacteria</taxon>
        <taxon>Pseudomonadati</taxon>
        <taxon>Pseudomonadota</taxon>
        <taxon>Gammaproteobacteria</taxon>
        <taxon>Alteromonadales</taxon>
        <taxon>Alteromonadaceae</taxon>
        <taxon>Alteromonas/Salinimonas group</taxon>
        <taxon>Salinimonas</taxon>
    </lineage>
</organism>
<sequence length="211" mass="23897">MSKPIVIGISGAKQSGKNYGADVIRRLANKMHLFTCEVAFADPIKQMLIVGLGMQPSQFETEEAKNTVDPRYGVTPRRLMQTLGTDWGRDMINQNLWLIRAQEQIDTTAVDIVLVTDVRFDNEAALVRQNERGHIACIHPTIKHMTRDDHASEAGISTYGFDYLIPNNFDATYEIHLNTVFRDILAKYDRPTAEANHDRVSVQSRDRRPAN</sequence>
<name>A0A7S9E0S8_9ALTE</name>
<dbReference type="EMBL" id="CP064795">
    <property type="protein sequence ID" value="QPG06940.1"/>
    <property type="molecule type" value="Genomic_DNA"/>
</dbReference>
<dbReference type="InterPro" id="IPR048444">
    <property type="entry name" value="DNMK"/>
</dbReference>
<evidence type="ECO:0000313" key="1">
    <source>
        <dbReference type="EMBL" id="QPG06940.1"/>
    </source>
</evidence>
<dbReference type="Proteomes" id="UP000595095">
    <property type="component" value="Chromosome"/>
</dbReference>
<protein>
    <recommendedName>
        <fullName evidence="3">Deoxynucleotide monophosphate kinase</fullName>
    </recommendedName>
</protein>